<protein>
    <recommendedName>
        <fullName evidence="2">small monomeric GTPase</fullName>
        <ecNumber evidence="2">3.6.5.2</ecNumber>
    </recommendedName>
</protein>
<dbReference type="RefSeq" id="XP_018103884.1">
    <property type="nucleotide sequence ID" value="XM_018248395.2"/>
</dbReference>
<gene>
    <name evidence="8 9" type="primary">rhebl1.S</name>
    <name evidence="8" type="synonym">rhebl1</name>
    <name evidence="8" type="synonym">rhebl1c</name>
</gene>
<dbReference type="GO" id="GO:0003925">
    <property type="term" value="F:G protein activity"/>
    <property type="evidence" value="ECO:0007669"/>
    <property type="project" value="UniProtKB-EC"/>
</dbReference>
<dbReference type="InterPro" id="IPR001806">
    <property type="entry name" value="Small_GTPase"/>
</dbReference>
<evidence type="ECO:0000313" key="9">
    <source>
        <dbReference type="Xenbase" id="XB-GENE-866294"/>
    </source>
</evidence>
<dbReference type="OrthoDB" id="25818at2759"/>
<comment type="catalytic activity">
    <reaction evidence="6">
        <text>GTP + H2O = GDP + phosphate + H(+)</text>
        <dbReference type="Rhea" id="RHEA:19669"/>
        <dbReference type="ChEBI" id="CHEBI:15377"/>
        <dbReference type="ChEBI" id="CHEBI:15378"/>
        <dbReference type="ChEBI" id="CHEBI:37565"/>
        <dbReference type="ChEBI" id="CHEBI:43474"/>
        <dbReference type="ChEBI" id="CHEBI:58189"/>
        <dbReference type="EC" id="3.6.5.2"/>
    </reaction>
</comment>
<reference evidence="8" key="2">
    <citation type="submission" date="2025-08" db="UniProtKB">
        <authorList>
            <consortium name="RefSeq"/>
        </authorList>
    </citation>
    <scope>IDENTIFICATION</scope>
    <source>
        <strain evidence="8">J_2021</strain>
        <tissue evidence="8">Erythrocytes</tissue>
    </source>
</reference>
<accession>A0A8J0UIL7</accession>
<keyword evidence="5" id="KW-0342">GTP-binding</keyword>
<dbReference type="AlphaFoldDB" id="A0A8J0UIL7"/>
<name>A0A8J0UIL7_XENLA</name>
<keyword evidence="4" id="KW-0378">Hydrolase</keyword>
<dbReference type="AGR" id="Xenbase:XB-GENE-866294"/>
<dbReference type="GO" id="GO:0005525">
    <property type="term" value="F:GTP binding"/>
    <property type="evidence" value="ECO:0007669"/>
    <property type="project" value="UniProtKB-KW"/>
</dbReference>
<dbReference type="Gene3D" id="3.40.50.300">
    <property type="entry name" value="P-loop containing nucleotide triphosphate hydrolases"/>
    <property type="match status" value="1"/>
</dbReference>
<dbReference type="InterPro" id="IPR027417">
    <property type="entry name" value="P-loop_NTPase"/>
</dbReference>
<evidence type="ECO:0000256" key="3">
    <source>
        <dbReference type="ARBA" id="ARBA00022741"/>
    </source>
</evidence>
<dbReference type="InterPro" id="IPR051065">
    <property type="entry name" value="Ras-related_GTPase"/>
</dbReference>
<evidence type="ECO:0000256" key="6">
    <source>
        <dbReference type="ARBA" id="ARBA00048098"/>
    </source>
</evidence>
<keyword evidence="3" id="KW-0547">Nucleotide-binding</keyword>
<evidence type="ECO:0000313" key="7">
    <source>
        <dbReference type="Proteomes" id="UP000186698"/>
    </source>
</evidence>
<evidence type="ECO:0000256" key="1">
    <source>
        <dbReference type="ARBA" id="ARBA00008344"/>
    </source>
</evidence>
<proteinExistence type="inferred from homology"/>
<dbReference type="PANTHER" id="PTHR45704">
    <property type="entry name" value="RAS-LIKE FAMILY MEMBER 11"/>
    <property type="match status" value="1"/>
</dbReference>
<dbReference type="Xenbase" id="XB-GENE-866294">
    <property type="gene designation" value="rhebl1.S"/>
</dbReference>
<comment type="similarity">
    <text evidence="1">Belongs to the small GTPase superfamily. Ras family.</text>
</comment>
<dbReference type="EC" id="3.6.5.2" evidence="2"/>
<dbReference type="GeneID" id="495056"/>
<dbReference type="Pfam" id="PF00071">
    <property type="entry name" value="Ras"/>
    <property type="match status" value="1"/>
</dbReference>
<dbReference type="PRINTS" id="PR00449">
    <property type="entry name" value="RASTRNSFRMNG"/>
</dbReference>
<dbReference type="CTD" id="495056"/>
<sequence>MSLPLRTLGARPLLWGAMSLSWMWLTLQGRMNTLCFLSHSSLGSMDTLLFTQWHAPEASRLPVPFIAFLWTSGESVCKNTHIFFELTSFKTPFGMPIVLVGNKNDLPTHCREVKPEDGKKLAESWGAAFLEVSAKDPERSKLIFTKMIEEIDRVERSFDEEKKCCVM</sequence>
<reference evidence="7" key="1">
    <citation type="submission" date="2024-06" db="UniProtKB">
        <authorList>
            <consortium name="RefSeq"/>
        </authorList>
    </citation>
    <scope>NUCLEOTIDE SEQUENCE [LARGE SCALE GENOMIC DNA]</scope>
    <source>
        <strain evidence="7">J_2021</strain>
    </source>
</reference>
<dbReference type="SUPFAM" id="SSF52540">
    <property type="entry name" value="P-loop containing nucleoside triphosphate hydrolases"/>
    <property type="match status" value="1"/>
</dbReference>
<evidence type="ECO:0000313" key="8">
    <source>
        <dbReference type="RefSeq" id="XP_018103884.1"/>
    </source>
</evidence>
<evidence type="ECO:0000256" key="2">
    <source>
        <dbReference type="ARBA" id="ARBA00011984"/>
    </source>
</evidence>
<dbReference type="SMART" id="SM00173">
    <property type="entry name" value="RAS"/>
    <property type="match status" value="1"/>
</dbReference>
<evidence type="ECO:0000256" key="5">
    <source>
        <dbReference type="ARBA" id="ARBA00023134"/>
    </source>
</evidence>
<keyword evidence="7" id="KW-1185">Reference proteome</keyword>
<organism evidence="7 8">
    <name type="scientific">Xenopus laevis</name>
    <name type="common">African clawed frog</name>
    <dbReference type="NCBI Taxonomy" id="8355"/>
    <lineage>
        <taxon>Eukaryota</taxon>
        <taxon>Metazoa</taxon>
        <taxon>Chordata</taxon>
        <taxon>Craniata</taxon>
        <taxon>Vertebrata</taxon>
        <taxon>Euteleostomi</taxon>
        <taxon>Amphibia</taxon>
        <taxon>Batrachia</taxon>
        <taxon>Anura</taxon>
        <taxon>Pipoidea</taxon>
        <taxon>Pipidae</taxon>
        <taxon>Xenopodinae</taxon>
        <taxon>Xenopus</taxon>
        <taxon>Xenopus</taxon>
    </lineage>
</organism>
<dbReference type="Proteomes" id="UP000186698">
    <property type="component" value="Chromosome 2S"/>
</dbReference>
<evidence type="ECO:0000256" key="4">
    <source>
        <dbReference type="ARBA" id="ARBA00022801"/>
    </source>
</evidence>